<proteinExistence type="predicted"/>
<organism evidence="2">
    <name type="scientific">marine metagenome</name>
    <dbReference type="NCBI Taxonomy" id="408172"/>
    <lineage>
        <taxon>unclassified sequences</taxon>
        <taxon>metagenomes</taxon>
        <taxon>ecological metagenomes</taxon>
    </lineage>
</organism>
<reference evidence="2" key="1">
    <citation type="submission" date="2018-05" db="EMBL/GenBank/DDBJ databases">
        <authorList>
            <person name="Lanie J.A."/>
            <person name="Ng W.-L."/>
            <person name="Kazmierczak K.M."/>
            <person name="Andrzejewski T.M."/>
            <person name="Davidsen T.M."/>
            <person name="Wayne K.J."/>
            <person name="Tettelin H."/>
            <person name="Glass J.I."/>
            <person name="Rusch D."/>
            <person name="Podicherti R."/>
            <person name="Tsui H.-C.T."/>
            <person name="Winkler M.E."/>
        </authorList>
    </citation>
    <scope>NUCLEOTIDE SEQUENCE</scope>
</reference>
<gene>
    <name evidence="2" type="ORF">METZ01_LOCUS295509</name>
</gene>
<evidence type="ECO:0000256" key="1">
    <source>
        <dbReference type="SAM" id="MobiDB-lite"/>
    </source>
</evidence>
<dbReference type="EMBL" id="UINC01090583">
    <property type="protein sequence ID" value="SVC42655.1"/>
    <property type="molecule type" value="Genomic_DNA"/>
</dbReference>
<dbReference type="AlphaFoldDB" id="A0A382M3W0"/>
<feature type="compositionally biased region" description="Polar residues" evidence="1">
    <location>
        <begin position="1"/>
        <end position="10"/>
    </location>
</feature>
<feature type="region of interest" description="Disordered" evidence="1">
    <location>
        <begin position="93"/>
        <end position="112"/>
    </location>
</feature>
<evidence type="ECO:0000313" key="2">
    <source>
        <dbReference type="EMBL" id="SVC42655.1"/>
    </source>
</evidence>
<name>A0A382M3W0_9ZZZZ</name>
<feature type="non-terminal residue" evidence="2">
    <location>
        <position position="178"/>
    </location>
</feature>
<accession>A0A382M3W0</accession>
<sequence length="178" mass="20326">MAVSVKSSPNPELAHKGKKIKSARILESSENKTYHNLKKEHGEKLIDAIIKDDVDIDFMKTGLMISQTSRTYLSHEGSFMNQAPKVQEVVFDSKGEEKTRREPKNVEPNVRDDTPPIKWTGKFFDKKDAIRKFVFQRTVQLQHTNGLTYDFLYAMAKKLQEKDQLMFVGAGPKGVEPL</sequence>
<feature type="region of interest" description="Disordered" evidence="1">
    <location>
        <begin position="1"/>
        <end position="21"/>
    </location>
</feature>
<protein>
    <submittedName>
        <fullName evidence="2">Uncharacterized protein</fullName>
    </submittedName>
</protein>